<evidence type="ECO:0008006" key="4">
    <source>
        <dbReference type="Google" id="ProtNLM"/>
    </source>
</evidence>
<dbReference type="OrthoDB" id="5514188at2"/>
<keyword evidence="3" id="KW-1185">Reference proteome</keyword>
<reference evidence="2 3" key="1">
    <citation type="submission" date="2015-03" db="EMBL/GenBank/DDBJ databases">
        <title>Genome assembly of Sandaracinus amylolyticus DSM 53668.</title>
        <authorList>
            <person name="Sharma G."/>
            <person name="Subramanian S."/>
        </authorList>
    </citation>
    <scope>NUCLEOTIDE SEQUENCE [LARGE SCALE GENOMIC DNA]</scope>
    <source>
        <strain evidence="2 3">DSM 53668</strain>
    </source>
</reference>
<evidence type="ECO:0000313" key="2">
    <source>
        <dbReference type="EMBL" id="AKF05795.1"/>
    </source>
</evidence>
<dbReference type="EMBL" id="CP011125">
    <property type="protein sequence ID" value="AKF05795.1"/>
    <property type="molecule type" value="Genomic_DNA"/>
</dbReference>
<keyword evidence="1" id="KW-1133">Transmembrane helix</keyword>
<keyword evidence="1" id="KW-0472">Membrane</keyword>
<organism evidence="2 3">
    <name type="scientific">Sandaracinus amylolyticus</name>
    <dbReference type="NCBI Taxonomy" id="927083"/>
    <lineage>
        <taxon>Bacteria</taxon>
        <taxon>Pseudomonadati</taxon>
        <taxon>Myxococcota</taxon>
        <taxon>Polyangia</taxon>
        <taxon>Polyangiales</taxon>
        <taxon>Sandaracinaceae</taxon>
        <taxon>Sandaracinus</taxon>
    </lineage>
</organism>
<keyword evidence="1" id="KW-0812">Transmembrane</keyword>
<sequence length="255" mass="26327">MSDAPSKCPTCGTAVPAGAARCPGCGRVFGEANRCPHCNAIAAVRRKGAGYVCVACGGARQVGPGTTVLGDEGPSRVEQLTVGGVDPASRAMARLVRLAGVLLVAAGLVAGAAGFVAPGAPIVLMMVVAAALGISGITAMSQAARVETRARERRKKQLERRILGLAELRGGELTATDVAKELHLGLEEADATLTAMADGARVAVEVDADGIVHYVFREIVAKRGPKVRVETSEAEEIAAEAAARVERELKKRERL</sequence>
<feature type="transmembrane region" description="Helical" evidence="1">
    <location>
        <begin position="122"/>
        <end position="146"/>
    </location>
</feature>
<name>A0A0F6YI55_9BACT</name>
<evidence type="ECO:0000313" key="3">
    <source>
        <dbReference type="Proteomes" id="UP000034883"/>
    </source>
</evidence>
<dbReference type="AlphaFoldDB" id="A0A0F6YI55"/>
<gene>
    <name evidence="2" type="ORF">DB32_002944</name>
</gene>
<dbReference type="RefSeq" id="WP_053233025.1">
    <property type="nucleotide sequence ID" value="NZ_CP011125.1"/>
</dbReference>
<dbReference type="STRING" id="927083.DB32_002944"/>
<accession>A0A0F6YI55</accession>
<proteinExistence type="predicted"/>
<dbReference type="Proteomes" id="UP000034883">
    <property type="component" value="Chromosome"/>
</dbReference>
<dbReference type="KEGG" id="samy:DB32_002944"/>
<protein>
    <recommendedName>
        <fullName evidence="4">DZANK-type domain-containing protein</fullName>
    </recommendedName>
</protein>
<feature type="transmembrane region" description="Helical" evidence="1">
    <location>
        <begin position="95"/>
        <end position="116"/>
    </location>
</feature>
<evidence type="ECO:0000256" key="1">
    <source>
        <dbReference type="SAM" id="Phobius"/>
    </source>
</evidence>